<name>A0ABR1K5X5_9AGAR</name>
<keyword evidence="15" id="KW-0131">Cell cycle</keyword>
<keyword evidence="9" id="KW-0493">Microtubule</keyword>
<evidence type="ECO:0000256" key="4">
    <source>
        <dbReference type="ARBA" id="ARBA00005501"/>
    </source>
</evidence>
<evidence type="ECO:0000256" key="16">
    <source>
        <dbReference type="ARBA" id="ARBA00023328"/>
    </source>
</evidence>
<keyword evidence="6" id="KW-0158">Chromosome</keyword>
<dbReference type="Pfam" id="PF08654">
    <property type="entry name" value="DASH_Dad2"/>
    <property type="match status" value="1"/>
</dbReference>
<evidence type="ECO:0000256" key="15">
    <source>
        <dbReference type="ARBA" id="ARBA00023306"/>
    </source>
</evidence>
<evidence type="ECO:0000256" key="7">
    <source>
        <dbReference type="ARBA" id="ARBA00022490"/>
    </source>
</evidence>
<evidence type="ECO:0000256" key="3">
    <source>
        <dbReference type="ARBA" id="ARBA00004629"/>
    </source>
</evidence>
<evidence type="ECO:0000256" key="11">
    <source>
        <dbReference type="ARBA" id="ARBA00022829"/>
    </source>
</evidence>
<evidence type="ECO:0000256" key="10">
    <source>
        <dbReference type="ARBA" id="ARBA00022776"/>
    </source>
</evidence>
<gene>
    <name evidence="18" type="ORF">VKT23_001050</name>
</gene>
<keyword evidence="8" id="KW-0132">Cell division</keyword>
<dbReference type="Proteomes" id="UP001498398">
    <property type="component" value="Unassembled WGS sequence"/>
</dbReference>
<evidence type="ECO:0000256" key="6">
    <source>
        <dbReference type="ARBA" id="ARBA00022454"/>
    </source>
</evidence>
<evidence type="ECO:0000256" key="14">
    <source>
        <dbReference type="ARBA" id="ARBA00023242"/>
    </source>
</evidence>
<evidence type="ECO:0000256" key="8">
    <source>
        <dbReference type="ARBA" id="ARBA00022618"/>
    </source>
</evidence>
<reference evidence="18 19" key="1">
    <citation type="submission" date="2024-01" db="EMBL/GenBank/DDBJ databases">
        <title>A draft genome for the cacao thread blight pathogen Marasmiellus scandens.</title>
        <authorList>
            <person name="Baruah I.K."/>
            <person name="Leung J."/>
            <person name="Bukari Y."/>
            <person name="Amoako-Attah I."/>
            <person name="Meinhardt L.W."/>
            <person name="Bailey B.A."/>
            <person name="Cohen S.P."/>
        </authorList>
    </citation>
    <scope>NUCLEOTIDE SEQUENCE [LARGE SCALE GENOMIC DNA]</scope>
    <source>
        <strain evidence="18 19">GH-19</strain>
    </source>
</reference>
<keyword evidence="19" id="KW-1185">Reference proteome</keyword>
<evidence type="ECO:0000256" key="1">
    <source>
        <dbReference type="ARBA" id="ARBA00004123"/>
    </source>
</evidence>
<proteinExistence type="inferred from homology"/>
<dbReference type="PANTHER" id="PTHR28036">
    <property type="entry name" value="DASH COMPLEX SUBUNIT DAD2"/>
    <property type="match status" value="1"/>
</dbReference>
<protein>
    <recommendedName>
        <fullName evidence="5">DASH complex subunit DAD2</fullName>
    </recommendedName>
    <alternativeName>
        <fullName evidence="17">Outer kinetochore protein DAD2</fullName>
    </alternativeName>
</protein>
<keyword evidence="7" id="KW-0963">Cytoplasm</keyword>
<evidence type="ECO:0000256" key="13">
    <source>
        <dbReference type="ARBA" id="ARBA00023212"/>
    </source>
</evidence>
<organism evidence="18 19">
    <name type="scientific">Marasmiellus scandens</name>
    <dbReference type="NCBI Taxonomy" id="2682957"/>
    <lineage>
        <taxon>Eukaryota</taxon>
        <taxon>Fungi</taxon>
        <taxon>Dikarya</taxon>
        <taxon>Basidiomycota</taxon>
        <taxon>Agaricomycotina</taxon>
        <taxon>Agaricomycetes</taxon>
        <taxon>Agaricomycetidae</taxon>
        <taxon>Agaricales</taxon>
        <taxon>Marasmiineae</taxon>
        <taxon>Omphalotaceae</taxon>
        <taxon>Marasmiellus</taxon>
    </lineage>
</organism>
<dbReference type="InterPro" id="IPR013963">
    <property type="entry name" value="DASH_Dad2"/>
</dbReference>
<evidence type="ECO:0000256" key="9">
    <source>
        <dbReference type="ARBA" id="ARBA00022701"/>
    </source>
</evidence>
<keyword evidence="11" id="KW-0159">Chromosome partition</keyword>
<evidence type="ECO:0000256" key="12">
    <source>
        <dbReference type="ARBA" id="ARBA00022838"/>
    </source>
</evidence>
<keyword evidence="10" id="KW-0498">Mitosis</keyword>
<evidence type="ECO:0000313" key="19">
    <source>
        <dbReference type="Proteomes" id="UP001498398"/>
    </source>
</evidence>
<sequence>MRQSILANRSSYAAGLNPQTNSAAALARLSEKKKEYDAVAALDRASTQYLERIMQIAEDCEIMANSGECHGQVLEQWTRMFDILNMFLASREPEDAAQSGEMLVRVPIDEVQAAHEQPNSQD</sequence>
<comment type="subcellular location">
    <subcellularLocation>
        <location evidence="3">Chromosome</location>
        <location evidence="3">Centromere</location>
        <location evidence="3">Kinetochore</location>
    </subcellularLocation>
    <subcellularLocation>
        <location evidence="2">Cytoplasm</location>
        <location evidence="2">Cytoskeleton</location>
        <location evidence="2">Spindle</location>
    </subcellularLocation>
    <subcellularLocation>
        <location evidence="1">Nucleus</location>
    </subcellularLocation>
</comment>
<evidence type="ECO:0000313" key="18">
    <source>
        <dbReference type="EMBL" id="KAK7472946.1"/>
    </source>
</evidence>
<keyword evidence="16" id="KW-0137">Centromere</keyword>
<keyword evidence="13" id="KW-0206">Cytoskeleton</keyword>
<comment type="similarity">
    <text evidence="4">Belongs to the DASH complex DAD2 family.</text>
</comment>
<evidence type="ECO:0000256" key="5">
    <source>
        <dbReference type="ARBA" id="ARBA00020260"/>
    </source>
</evidence>
<evidence type="ECO:0000256" key="17">
    <source>
        <dbReference type="ARBA" id="ARBA00030568"/>
    </source>
</evidence>
<accession>A0ABR1K5X5</accession>
<dbReference type="PANTHER" id="PTHR28036:SF1">
    <property type="entry name" value="DASH COMPLEX SUBUNIT DAD2"/>
    <property type="match status" value="1"/>
</dbReference>
<comment type="caution">
    <text evidence="18">The sequence shown here is derived from an EMBL/GenBank/DDBJ whole genome shotgun (WGS) entry which is preliminary data.</text>
</comment>
<keyword evidence="14" id="KW-0539">Nucleus</keyword>
<evidence type="ECO:0000256" key="2">
    <source>
        <dbReference type="ARBA" id="ARBA00004186"/>
    </source>
</evidence>
<dbReference type="EMBL" id="JBANRG010000001">
    <property type="protein sequence ID" value="KAK7472946.1"/>
    <property type="molecule type" value="Genomic_DNA"/>
</dbReference>
<keyword evidence="12" id="KW-0995">Kinetochore</keyword>